<evidence type="ECO:0000256" key="1">
    <source>
        <dbReference type="SAM" id="MobiDB-lite"/>
    </source>
</evidence>
<gene>
    <name evidence="2" type="ORF">AXG93_3022s1060</name>
</gene>
<name>A0A176VES0_MARPO</name>
<evidence type="ECO:0000313" key="2">
    <source>
        <dbReference type="EMBL" id="OAE18882.1"/>
    </source>
</evidence>
<keyword evidence="3" id="KW-1185">Reference proteome</keyword>
<organism evidence="2 3">
    <name type="scientific">Marchantia polymorpha subsp. ruderalis</name>
    <dbReference type="NCBI Taxonomy" id="1480154"/>
    <lineage>
        <taxon>Eukaryota</taxon>
        <taxon>Viridiplantae</taxon>
        <taxon>Streptophyta</taxon>
        <taxon>Embryophyta</taxon>
        <taxon>Marchantiophyta</taxon>
        <taxon>Marchantiopsida</taxon>
        <taxon>Marchantiidae</taxon>
        <taxon>Marchantiales</taxon>
        <taxon>Marchantiaceae</taxon>
        <taxon>Marchantia</taxon>
    </lineage>
</organism>
<dbReference type="EMBL" id="LVLJ01003984">
    <property type="protein sequence ID" value="OAE18882.1"/>
    <property type="molecule type" value="Genomic_DNA"/>
</dbReference>
<proteinExistence type="predicted"/>
<dbReference type="Proteomes" id="UP000077202">
    <property type="component" value="Unassembled WGS sequence"/>
</dbReference>
<reference evidence="2" key="1">
    <citation type="submission" date="2016-03" db="EMBL/GenBank/DDBJ databases">
        <title>Mechanisms controlling the formation of the plant cell surface in tip-growing cells are functionally conserved among land plants.</title>
        <authorList>
            <person name="Honkanen S."/>
            <person name="Jones V.A."/>
            <person name="Morieri G."/>
            <person name="Champion C."/>
            <person name="Hetherington A.J."/>
            <person name="Kelly S."/>
            <person name="Saint-Marcoux D."/>
            <person name="Proust H."/>
            <person name="Prescott H."/>
            <person name="Dolan L."/>
        </authorList>
    </citation>
    <scope>NUCLEOTIDE SEQUENCE [LARGE SCALE GENOMIC DNA]</scope>
    <source>
        <tissue evidence="2">Whole gametophyte</tissue>
    </source>
</reference>
<sequence>MTRPKKAAVPKLVPLSMPDVELRKYRRELIETRLDYLLWDWNCVSATICKEKIDKNWLKGTDLRGNPMLWTLEHWTRVLGPCLKKDGNFRFEKESVKVTHAEEFTFTPLYKKPQSSTNGWRKVEYCNPMRHAVALADGIVDEERGKAIPQGAKGNAVEDGKATCKIEEEIKTQGRRRTCGGEDNDDKSRSFAFEEDAIFGEGGRTQPKTSEEQEKEVTLSEEILEHVVAQDSVVPMLKYLDGKRENYAVTKKQEQEDHLRAKEMDCEVIRLNLAKEKECRAKKERMTDDLRRQIVAMKTERMELRGKIGARTEAHNKELQCANELMAKSVEDGFVAVRGVADESGSGGIGVLAAEGGDNRQFASAGEEVFARIRHVGSANVEVAEIGFAGAAVDEHENQRNRRAQAIS</sequence>
<protein>
    <submittedName>
        <fullName evidence="2">Uncharacterized protein</fullName>
    </submittedName>
</protein>
<accession>A0A176VES0</accession>
<evidence type="ECO:0000313" key="3">
    <source>
        <dbReference type="Proteomes" id="UP000077202"/>
    </source>
</evidence>
<dbReference type="AlphaFoldDB" id="A0A176VES0"/>
<comment type="caution">
    <text evidence="2">The sequence shown here is derived from an EMBL/GenBank/DDBJ whole genome shotgun (WGS) entry which is preliminary data.</text>
</comment>
<feature type="region of interest" description="Disordered" evidence="1">
    <location>
        <begin position="196"/>
        <end position="216"/>
    </location>
</feature>